<keyword evidence="5" id="KW-0804">Transcription</keyword>
<dbReference type="GO" id="GO:0008270">
    <property type="term" value="F:zinc ion binding"/>
    <property type="evidence" value="ECO:0007669"/>
    <property type="project" value="InterPro"/>
</dbReference>
<feature type="region of interest" description="Disordered" evidence="8">
    <location>
        <begin position="85"/>
        <end position="104"/>
    </location>
</feature>
<reference evidence="11" key="2">
    <citation type="journal article" date="2009" name="Fungal Genet. Biol.">
        <title>The 2008 update of the Aspergillus nidulans genome annotation: a community effort.</title>
        <authorList>
            <person name="Wortman J.R."/>
            <person name="Gilsenan J.M."/>
            <person name="Joardar V."/>
            <person name="Deegan J."/>
            <person name="Clutterbuck J."/>
            <person name="Andersen M.R."/>
            <person name="Archer D."/>
            <person name="Bencina M."/>
            <person name="Braus G."/>
            <person name="Coutinho P."/>
            <person name="von Dohren H."/>
            <person name="Doonan J."/>
            <person name="Driessen A.J."/>
            <person name="Durek P."/>
            <person name="Espeso E."/>
            <person name="Fekete E."/>
            <person name="Flipphi M."/>
            <person name="Estrada C.G."/>
            <person name="Geysens S."/>
            <person name="Goldman G."/>
            <person name="de Groot P.W."/>
            <person name="Hansen K."/>
            <person name="Harris S.D."/>
            <person name="Heinekamp T."/>
            <person name="Helmstaedt K."/>
            <person name="Henrissat B."/>
            <person name="Hofmann G."/>
            <person name="Homan T."/>
            <person name="Horio T."/>
            <person name="Horiuchi H."/>
            <person name="James S."/>
            <person name="Jones M."/>
            <person name="Karaffa L."/>
            <person name="Karanyi Z."/>
            <person name="Kato M."/>
            <person name="Keller N."/>
            <person name="Kelly D.E."/>
            <person name="Kiel J.A."/>
            <person name="Kim J.M."/>
            <person name="van der Klei I.J."/>
            <person name="Klis F.M."/>
            <person name="Kovalchuk A."/>
            <person name="Krasevec N."/>
            <person name="Kubicek C.P."/>
            <person name="Liu B."/>
            <person name="Maccabe A."/>
            <person name="Meyer V."/>
            <person name="Mirabito P."/>
            <person name="Miskei M."/>
            <person name="Mos M."/>
            <person name="Mullins J."/>
            <person name="Nelson D.R."/>
            <person name="Nielsen J."/>
            <person name="Oakley B.R."/>
            <person name="Osmani S.A."/>
            <person name="Pakula T."/>
            <person name="Paszewski A."/>
            <person name="Paulsen I."/>
            <person name="Pilsyk S."/>
            <person name="Pocsi I."/>
            <person name="Punt P.J."/>
            <person name="Ram A.F."/>
            <person name="Ren Q."/>
            <person name="Robellet X."/>
            <person name="Robson G."/>
            <person name="Seiboth B."/>
            <person name="van Solingen P."/>
            <person name="Specht T."/>
            <person name="Sun J."/>
            <person name="Taheri-Talesh N."/>
            <person name="Takeshita N."/>
            <person name="Ussery D."/>
            <person name="vanKuyk P.A."/>
            <person name="Visser H."/>
            <person name="van de Vondervoort P.J."/>
            <person name="de Vries R.P."/>
            <person name="Walton J."/>
            <person name="Xiang X."/>
            <person name="Xiong Y."/>
            <person name="Zeng A.P."/>
            <person name="Brandt B.W."/>
            <person name="Cornell M.J."/>
            <person name="van den Hondel C.A."/>
            <person name="Visser J."/>
            <person name="Oliver S.G."/>
            <person name="Turner G."/>
        </authorList>
    </citation>
    <scope>GENOME REANNOTATION</scope>
    <source>
        <strain evidence="11">FGSC A4 / ATCC 38163 / CBS 112.46 / NRRL 194 / M139</strain>
    </source>
</reference>
<keyword evidence="3" id="KW-0805">Transcription regulation</keyword>
<name>Q5BFU5_EMENI</name>
<dbReference type="OMA" id="KEATCVD"/>
<dbReference type="SUPFAM" id="SSF57701">
    <property type="entry name" value="Zn2/Cys6 DNA-binding domain"/>
    <property type="match status" value="1"/>
</dbReference>
<evidence type="ECO:0000259" key="9">
    <source>
        <dbReference type="PROSITE" id="PS50048"/>
    </source>
</evidence>
<dbReference type="CDD" id="cd00067">
    <property type="entry name" value="GAL4"/>
    <property type="match status" value="1"/>
</dbReference>
<evidence type="ECO:0000313" key="10">
    <source>
        <dbReference type="EMBL" id="CBF89183.1"/>
    </source>
</evidence>
<dbReference type="eggNOG" id="ENOG502S5NV">
    <property type="taxonomic scope" value="Eukaryota"/>
</dbReference>
<dbReference type="KEGG" id="ani:ANIA_00585"/>
<dbReference type="STRING" id="227321.Q5BFU5"/>
<dbReference type="OrthoDB" id="5575144at2759"/>
<protein>
    <recommendedName>
        <fullName evidence="7">Transcription activator of gluconeogenesis acuK</fullName>
    </recommendedName>
</protein>
<dbReference type="SMART" id="SM00066">
    <property type="entry name" value="GAL4"/>
    <property type="match status" value="1"/>
</dbReference>
<keyword evidence="1" id="KW-0479">Metal-binding</keyword>
<accession>Q5BFU5</accession>
<dbReference type="GO" id="GO:0000981">
    <property type="term" value="F:DNA-binding transcription factor activity, RNA polymerase II-specific"/>
    <property type="evidence" value="ECO:0007669"/>
    <property type="project" value="InterPro"/>
</dbReference>
<evidence type="ECO:0000256" key="7">
    <source>
        <dbReference type="ARBA" id="ARBA00040750"/>
    </source>
</evidence>
<dbReference type="InParanoid" id="Q5BFU5"/>
<dbReference type="SMR" id="Q5BFU5"/>
<proteinExistence type="predicted"/>
<sequence>MQSLVLPPAFVPSDFGHLRYPGPERHLLSRPRSANARRYTPRDFPLPSMSSSDPENDPLETLGNVRRPDHPELPKPVTTAAIPAGTAVTSAVPRPVSSTPPDHVTVREPALQRFVTAPGYETLPQPLAVSEPTSSRFPPTFIGQPSAGPSTVTYPPAYGTATAAASRALPQKTVRRTKAHVASACVNCKKKHLGCDPARPCRRCVLSGKADTCVDVTHKKRGRPPLKADEGSIRTYATQMDHPGAPTDQGQARRPMHRTTSSRELRPMTDLQLQAQPGLMGARLPPGQPQRWPMVYSHTIDPSLTQRTIGHRRISSSGSTQSMTSVSPTGHVPISTGYNPALAAGRIPPGMSVGMGVGRPSPYPNPGMHLHPTPSPPQYQPYGVPISPYPENPNSRIMNRIPMSDAGPPPRDPREGYMESPVRLPPIYPSPVANPQPPPLPQAQTHRISDPYSSTWSPQQQQQTPEPRQGFMEPFSPSSQMRQAQTPAVTDLGQRQSQSQLGLSSSPGAQVQQSPASRSYGGQRDQDRGHGHKTEEGDSSRPAKRRKMALDDMVND</sequence>
<evidence type="ECO:0000256" key="6">
    <source>
        <dbReference type="ARBA" id="ARBA00023242"/>
    </source>
</evidence>
<dbReference type="InterPro" id="IPR036864">
    <property type="entry name" value="Zn2-C6_fun-type_DNA-bd_sf"/>
</dbReference>
<keyword evidence="4" id="KW-0238">DNA-binding</keyword>
<dbReference type="EMBL" id="BN001308">
    <property type="protein sequence ID" value="CBF89183.1"/>
    <property type="molecule type" value="Genomic_DNA"/>
</dbReference>
<evidence type="ECO:0000256" key="2">
    <source>
        <dbReference type="ARBA" id="ARBA00022833"/>
    </source>
</evidence>
<feature type="domain" description="Zn(2)-C6 fungal-type" evidence="9">
    <location>
        <begin position="184"/>
        <end position="215"/>
    </location>
</feature>
<dbReference type="InterPro" id="IPR050335">
    <property type="entry name" value="ERT1_acuK_gluconeogen_tf"/>
</dbReference>
<organism evidence="10 11">
    <name type="scientific">Emericella nidulans (strain FGSC A4 / ATCC 38163 / CBS 112.46 / NRRL 194 / M139)</name>
    <name type="common">Aspergillus nidulans</name>
    <dbReference type="NCBI Taxonomy" id="227321"/>
    <lineage>
        <taxon>Eukaryota</taxon>
        <taxon>Fungi</taxon>
        <taxon>Dikarya</taxon>
        <taxon>Ascomycota</taxon>
        <taxon>Pezizomycotina</taxon>
        <taxon>Eurotiomycetes</taxon>
        <taxon>Eurotiomycetidae</taxon>
        <taxon>Eurotiales</taxon>
        <taxon>Aspergillaceae</taxon>
        <taxon>Aspergillus</taxon>
        <taxon>Aspergillus subgen. Nidulantes</taxon>
    </lineage>
</organism>
<feature type="compositionally biased region" description="Low complexity" evidence="8">
    <location>
        <begin position="492"/>
        <end position="510"/>
    </location>
</feature>
<evidence type="ECO:0000256" key="8">
    <source>
        <dbReference type="SAM" id="MobiDB-lite"/>
    </source>
</evidence>
<evidence type="ECO:0000313" key="11">
    <source>
        <dbReference type="Proteomes" id="UP000000560"/>
    </source>
</evidence>
<evidence type="ECO:0000256" key="5">
    <source>
        <dbReference type="ARBA" id="ARBA00023163"/>
    </source>
</evidence>
<keyword evidence="6" id="KW-0539">Nucleus</keyword>
<dbReference type="PROSITE" id="PS50048">
    <property type="entry name" value="ZN2_CY6_FUNGAL_2"/>
    <property type="match status" value="1"/>
</dbReference>
<feature type="compositionally biased region" description="Pro residues" evidence="8">
    <location>
        <begin position="423"/>
        <end position="441"/>
    </location>
</feature>
<dbReference type="Proteomes" id="UP000000560">
    <property type="component" value="Chromosome VIII"/>
</dbReference>
<dbReference type="PANTHER" id="PTHR47659:SF4">
    <property type="entry name" value="ZN(II)2CYS6 TRANSCRIPTION FACTOR (EUROFUNG)"/>
    <property type="match status" value="1"/>
</dbReference>
<dbReference type="PROSITE" id="PS00463">
    <property type="entry name" value="ZN2_CY6_FUNGAL_1"/>
    <property type="match status" value="1"/>
</dbReference>
<feature type="compositionally biased region" description="Polar residues" evidence="8">
    <location>
        <begin position="442"/>
        <end position="458"/>
    </location>
</feature>
<feature type="region of interest" description="Disordered" evidence="8">
    <location>
        <begin position="238"/>
        <end position="264"/>
    </location>
</feature>
<dbReference type="AlphaFoldDB" id="Q5BFU5"/>
<evidence type="ECO:0000256" key="3">
    <source>
        <dbReference type="ARBA" id="ARBA00023015"/>
    </source>
</evidence>
<feature type="region of interest" description="Disordered" evidence="8">
    <location>
        <begin position="15"/>
        <end position="74"/>
    </location>
</feature>
<dbReference type="Pfam" id="PF00172">
    <property type="entry name" value="Zn_clus"/>
    <property type="match status" value="1"/>
</dbReference>
<evidence type="ECO:0000256" key="4">
    <source>
        <dbReference type="ARBA" id="ARBA00023125"/>
    </source>
</evidence>
<dbReference type="HOGENOM" id="CLU_038697_0_0_1"/>
<gene>
    <name evidence="10" type="ORF">ANIA_00585</name>
</gene>
<feature type="region of interest" description="Disordered" evidence="8">
    <location>
        <begin position="358"/>
        <end position="556"/>
    </location>
</feature>
<dbReference type="GeneID" id="2876363"/>
<reference evidence="11" key="1">
    <citation type="journal article" date="2005" name="Nature">
        <title>Sequencing of Aspergillus nidulans and comparative analysis with A. fumigatus and A. oryzae.</title>
        <authorList>
            <person name="Galagan J.E."/>
            <person name="Calvo S.E."/>
            <person name="Cuomo C."/>
            <person name="Ma L.J."/>
            <person name="Wortman J.R."/>
            <person name="Batzoglou S."/>
            <person name="Lee S.I."/>
            <person name="Basturkmen M."/>
            <person name="Spevak C.C."/>
            <person name="Clutterbuck J."/>
            <person name="Kapitonov V."/>
            <person name="Jurka J."/>
            <person name="Scazzocchio C."/>
            <person name="Farman M."/>
            <person name="Butler J."/>
            <person name="Purcell S."/>
            <person name="Harris S."/>
            <person name="Braus G.H."/>
            <person name="Draht O."/>
            <person name="Busch S."/>
            <person name="D'Enfert C."/>
            <person name="Bouchier C."/>
            <person name="Goldman G.H."/>
            <person name="Bell-Pedersen D."/>
            <person name="Griffiths-Jones S."/>
            <person name="Doonan J.H."/>
            <person name="Yu J."/>
            <person name="Vienken K."/>
            <person name="Pain A."/>
            <person name="Freitag M."/>
            <person name="Selker E.U."/>
            <person name="Archer D.B."/>
            <person name="Penalva M.A."/>
            <person name="Oakley B.R."/>
            <person name="Momany M."/>
            <person name="Tanaka T."/>
            <person name="Kumagai T."/>
            <person name="Asai K."/>
            <person name="Machida M."/>
            <person name="Nierman W.C."/>
            <person name="Denning D.W."/>
            <person name="Caddick M."/>
            <person name="Hynes M."/>
            <person name="Paoletti M."/>
            <person name="Fischer R."/>
            <person name="Miller B."/>
            <person name="Dyer P."/>
            <person name="Sachs M.S."/>
            <person name="Osmani S.A."/>
            <person name="Birren B.W."/>
        </authorList>
    </citation>
    <scope>NUCLEOTIDE SEQUENCE [LARGE SCALE GENOMIC DNA]</scope>
    <source>
        <strain evidence="11">FGSC A4 / ATCC 38163 / CBS 112.46 / NRRL 194 / M139</strain>
    </source>
</reference>
<accession>C8VSC3</accession>
<dbReference type="PANTHER" id="PTHR47659">
    <property type="entry name" value="ZN(II)2CYS6 TRANSCRIPTION FACTOR (EUROFUNG)-RELATED"/>
    <property type="match status" value="1"/>
</dbReference>
<dbReference type="InterPro" id="IPR001138">
    <property type="entry name" value="Zn2Cys6_DnaBD"/>
</dbReference>
<keyword evidence="2" id="KW-0862">Zinc</keyword>
<dbReference type="GO" id="GO:0003677">
    <property type="term" value="F:DNA binding"/>
    <property type="evidence" value="ECO:0007669"/>
    <property type="project" value="UniProtKB-KW"/>
</dbReference>
<dbReference type="VEuPathDB" id="FungiDB:AN0585"/>
<dbReference type="RefSeq" id="XP_658189.1">
    <property type="nucleotide sequence ID" value="XM_653097.1"/>
</dbReference>
<evidence type="ECO:0000256" key="1">
    <source>
        <dbReference type="ARBA" id="ARBA00022723"/>
    </source>
</evidence>
<feature type="compositionally biased region" description="Polar residues" evidence="8">
    <location>
        <begin position="476"/>
        <end position="488"/>
    </location>
</feature>
<feature type="compositionally biased region" description="Basic and acidic residues" evidence="8">
    <location>
        <begin position="524"/>
        <end position="541"/>
    </location>
</feature>
<keyword evidence="11" id="KW-1185">Reference proteome</keyword>